<feature type="binding site" evidence="5 7">
    <location>
        <position position="316"/>
    </location>
    <ligand>
        <name>substrate</name>
    </ligand>
</feature>
<dbReference type="PANTHER" id="PTHR30511:SF0">
    <property type="entry name" value="ALANINE RACEMASE, CATABOLIC-RELATED"/>
    <property type="match status" value="1"/>
</dbReference>
<dbReference type="Proteomes" id="UP000625804">
    <property type="component" value="Unassembled WGS sequence"/>
</dbReference>
<dbReference type="SUPFAM" id="SSF50621">
    <property type="entry name" value="Alanine racemase C-terminal domain-like"/>
    <property type="match status" value="1"/>
</dbReference>
<proteinExistence type="inferred from homology"/>
<dbReference type="NCBIfam" id="TIGR00492">
    <property type="entry name" value="alr"/>
    <property type="match status" value="1"/>
</dbReference>
<dbReference type="InterPro" id="IPR029066">
    <property type="entry name" value="PLP-binding_barrel"/>
</dbReference>
<name>A0A8J8GEL6_9BACI</name>
<evidence type="ECO:0000259" key="8">
    <source>
        <dbReference type="SMART" id="SM01005"/>
    </source>
</evidence>
<comment type="catalytic activity">
    <reaction evidence="1 5">
        <text>L-alanine = D-alanine</text>
        <dbReference type="Rhea" id="RHEA:20249"/>
        <dbReference type="ChEBI" id="CHEBI:57416"/>
        <dbReference type="ChEBI" id="CHEBI:57972"/>
        <dbReference type="EC" id="5.1.1.1"/>
    </reaction>
</comment>
<dbReference type="SMART" id="SM01005">
    <property type="entry name" value="Ala_racemase_C"/>
    <property type="match status" value="1"/>
</dbReference>
<keyword evidence="3 5" id="KW-0663">Pyridoxal phosphate</keyword>
<evidence type="ECO:0000256" key="5">
    <source>
        <dbReference type="HAMAP-Rule" id="MF_01201"/>
    </source>
</evidence>
<gene>
    <name evidence="9" type="ORF">HR057_11970</name>
</gene>
<evidence type="ECO:0000256" key="3">
    <source>
        <dbReference type="ARBA" id="ARBA00022898"/>
    </source>
</evidence>
<reference evidence="9" key="1">
    <citation type="submission" date="2020-06" db="EMBL/GenBank/DDBJ databases">
        <title>A novel thermopfilic bacterium from Erzurum, Turkey.</title>
        <authorList>
            <person name="Adiguzel A."/>
            <person name="Ay H."/>
            <person name="Baltaci M.O."/>
        </authorList>
    </citation>
    <scope>NUCLEOTIDE SEQUENCE</scope>
    <source>
        <strain evidence="9">P2</strain>
    </source>
</reference>
<evidence type="ECO:0000313" key="10">
    <source>
        <dbReference type="Proteomes" id="UP000625804"/>
    </source>
</evidence>
<dbReference type="InterPro" id="IPR020622">
    <property type="entry name" value="Ala_racemase_pyridoxalP-BS"/>
</dbReference>
<dbReference type="Pfam" id="PF01168">
    <property type="entry name" value="Ala_racemase_N"/>
    <property type="match status" value="1"/>
</dbReference>
<dbReference type="FunFam" id="2.40.37.10:FF:000006">
    <property type="entry name" value="Alanine racemase"/>
    <property type="match status" value="1"/>
</dbReference>
<comment type="cofactor">
    <cofactor evidence="2 5 6">
        <name>pyridoxal 5'-phosphate</name>
        <dbReference type="ChEBI" id="CHEBI:597326"/>
    </cofactor>
</comment>
<dbReference type="InterPro" id="IPR009006">
    <property type="entry name" value="Ala_racemase/Decarboxylase_C"/>
</dbReference>
<dbReference type="EC" id="5.1.1.1" evidence="5"/>
<accession>A0A8J8GEL6</accession>
<dbReference type="InterPro" id="IPR000821">
    <property type="entry name" value="Ala_racemase"/>
</dbReference>
<dbReference type="GO" id="GO:0005829">
    <property type="term" value="C:cytosol"/>
    <property type="evidence" value="ECO:0007669"/>
    <property type="project" value="TreeGrafter"/>
</dbReference>
<evidence type="ECO:0000256" key="6">
    <source>
        <dbReference type="PIRSR" id="PIRSR600821-50"/>
    </source>
</evidence>
<keyword evidence="10" id="KW-1185">Reference proteome</keyword>
<evidence type="ECO:0000256" key="1">
    <source>
        <dbReference type="ARBA" id="ARBA00000316"/>
    </source>
</evidence>
<feature type="binding site" evidence="5 7">
    <location>
        <position position="137"/>
    </location>
    <ligand>
        <name>substrate</name>
    </ligand>
</feature>
<dbReference type="FunFam" id="3.20.20.10:FF:000002">
    <property type="entry name" value="Alanine racemase"/>
    <property type="match status" value="1"/>
</dbReference>
<dbReference type="HAMAP" id="MF_01201">
    <property type="entry name" value="Ala_racemase"/>
    <property type="match status" value="1"/>
</dbReference>
<dbReference type="PANTHER" id="PTHR30511">
    <property type="entry name" value="ALANINE RACEMASE"/>
    <property type="match status" value="1"/>
</dbReference>
<protein>
    <recommendedName>
        <fullName evidence="5">Alanine racemase</fullName>
        <ecNumber evidence="5">5.1.1.1</ecNumber>
    </recommendedName>
</protein>
<dbReference type="UniPathway" id="UPA00042">
    <property type="reaction ID" value="UER00497"/>
</dbReference>
<dbReference type="PRINTS" id="PR00992">
    <property type="entry name" value="ALARACEMASE"/>
</dbReference>
<feature type="active site" description="Proton acceptor; specific for L-alanine" evidence="5">
    <location>
        <position position="269"/>
    </location>
</feature>
<dbReference type="SUPFAM" id="SSF51419">
    <property type="entry name" value="PLP-binding barrel"/>
    <property type="match status" value="1"/>
</dbReference>
<dbReference type="GO" id="GO:0030632">
    <property type="term" value="P:D-alanine biosynthetic process"/>
    <property type="evidence" value="ECO:0007669"/>
    <property type="project" value="UniProtKB-UniRule"/>
</dbReference>
<dbReference type="GO" id="GO:0009252">
    <property type="term" value="P:peptidoglycan biosynthetic process"/>
    <property type="evidence" value="ECO:0007669"/>
    <property type="project" value="TreeGrafter"/>
</dbReference>
<comment type="similarity">
    <text evidence="5">Belongs to the alanine racemase family.</text>
</comment>
<dbReference type="InterPro" id="IPR011079">
    <property type="entry name" value="Ala_racemase_C"/>
</dbReference>
<dbReference type="RefSeq" id="WP_173731675.1">
    <property type="nucleotide sequence ID" value="NZ_JABTTE010000016.1"/>
</dbReference>
<comment type="function">
    <text evidence="5">Catalyzes the interconversion of L-alanine and D-alanine. May also act on other amino acids.</text>
</comment>
<evidence type="ECO:0000256" key="7">
    <source>
        <dbReference type="PIRSR" id="PIRSR600821-52"/>
    </source>
</evidence>
<dbReference type="EMBL" id="JABTTE010000016">
    <property type="protein sequence ID" value="NSL52470.1"/>
    <property type="molecule type" value="Genomic_DNA"/>
</dbReference>
<dbReference type="Gene3D" id="3.20.20.10">
    <property type="entry name" value="Alanine racemase"/>
    <property type="match status" value="1"/>
</dbReference>
<sequence>METVFYRDTWAEVDLNCIYENVQNLKKHLPNDVAIIAVVKANGYGHGALQVARTALEAGASFLAVALLDEALELRKQGINAPILVLGWTRPKDVQVAIRNNITLTVFQMDWLKTAKEFLDEEQQVHFHLKIDTGMGRIGVREEEEFDEIINFLKEHPQFKMTGVFTHFATADELDTSYFQMQYNRFLTCISWLNDRNIEVEMIHCANSATALRFPDKVFNAVRFGISMYGLSPSTDIKDQLPFPLKEAFSLKSKIVHVKEVAPGERISYGGTYQTEKNEWIGTVPIGYADGWIRKLKFSEVLICGKRCPIIGRICMDQMMVALPKKVPVGTEVTLIGSQGSEKISIDEVAQRLDTINYEIPCLISSRVPRTYINLRLDGKHDR</sequence>
<evidence type="ECO:0000313" key="9">
    <source>
        <dbReference type="EMBL" id="NSL52470.1"/>
    </source>
</evidence>
<dbReference type="AlphaFoldDB" id="A0A8J8GEL6"/>
<organism evidence="9 10">
    <name type="scientific">Calidifontibacillus erzurumensis</name>
    <dbReference type="NCBI Taxonomy" id="2741433"/>
    <lineage>
        <taxon>Bacteria</taxon>
        <taxon>Bacillati</taxon>
        <taxon>Bacillota</taxon>
        <taxon>Bacilli</taxon>
        <taxon>Bacillales</taxon>
        <taxon>Bacillaceae</taxon>
        <taxon>Calidifontibacillus/Schinkia group</taxon>
        <taxon>Calidifontibacillus</taxon>
    </lineage>
</organism>
<dbReference type="Pfam" id="PF00842">
    <property type="entry name" value="Ala_racemase_C"/>
    <property type="match status" value="1"/>
</dbReference>
<evidence type="ECO:0000256" key="4">
    <source>
        <dbReference type="ARBA" id="ARBA00023235"/>
    </source>
</evidence>
<comment type="caution">
    <text evidence="9">The sequence shown here is derived from an EMBL/GenBank/DDBJ whole genome shotgun (WGS) entry which is preliminary data.</text>
</comment>
<dbReference type="Gene3D" id="2.40.37.10">
    <property type="entry name" value="Lyase, Ornithine Decarboxylase, Chain A, domain 1"/>
    <property type="match status" value="1"/>
</dbReference>
<feature type="active site" description="Proton acceptor; specific for D-alanine" evidence="5">
    <location>
        <position position="40"/>
    </location>
</feature>
<feature type="domain" description="Alanine racemase C-terminal" evidence="8">
    <location>
        <begin position="248"/>
        <end position="373"/>
    </location>
</feature>
<dbReference type="CDD" id="cd00430">
    <property type="entry name" value="PLPDE_III_AR"/>
    <property type="match status" value="1"/>
</dbReference>
<dbReference type="GO" id="GO:0030170">
    <property type="term" value="F:pyridoxal phosphate binding"/>
    <property type="evidence" value="ECO:0007669"/>
    <property type="project" value="UniProtKB-UniRule"/>
</dbReference>
<dbReference type="InterPro" id="IPR001608">
    <property type="entry name" value="Ala_racemase_N"/>
</dbReference>
<evidence type="ECO:0000256" key="2">
    <source>
        <dbReference type="ARBA" id="ARBA00001933"/>
    </source>
</evidence>
<comment type="pathway">
    <text evidence="5">Amino-acid biosynthesis; D-alanine biosynthesis; D-alanine from L-alanine: step 1/1.</text>
</comment>
<feature type="modified residue" description="N6-(pyridoxal phosphate)lysine" evidence="5 6">
    <location>
        <position position="40"/>
    </location>
</feature>
<dbReference type="PROSITE" id="PS00395">
    <property type="entry name" value="ALANINE_RACEMASE"/>
    <property type="match status" value="1"/>
</dbReference>
<keyword evidence="4 5" id="KW-0413">Isomerase</keyword>
<dbReference type="GO" id="GO:0008784">
    <property type="term" value="F:alanine racemase activity"/>
    <property type="evidence" value="ECO:0007669"/>
    <property type="project" value="UniProtKB-UniRule"/>
</dbReference>